<keyword evidence="1" id="KW-0732">Signal</keyword>
<dbReference type="Proteomes" id="UP001139028">
    <property type="component" value="Unassembled WGS sequence"/>
</dbReference>
<feature type="signal peptide" evidence="1">
    <location>
        <begin position="1"/>
        <end position="25"/>
    </location>
</feature>
<evidence type="ECO:0000313" key="2">
    <source>
        <dbReference type="EMBL" id="MCO1333319.1"/>
    </source>
</evidence>
<dbReference type="EMBL" id="JALBWM010000007">
    <property type="protein sequence ID" value="MCO1333319.1"/>
    <property type="molecule type" value="Genomic_DNA"/>
</dbReference>
<organism evidence="2 3">
    <name type="scientific">Microbulbifer okhotskensis</name>
    <dbReference type="NCBI Taxonomy" id="2926617"/>
    <lineage>
        <taxon>Bacteria</taxon>
        <taxon>Pseudomonadati</taxon>
        <taxon>Pseudomonadota</taxon>
        <taxon>Gammaproteobacteria</taxon>
        <taxon>Cellvibrionales</taxon>
        <taxon>Microbulbiferaceae</taxon>
        <taxon>Microbulbifer</taxon>
    </lineage>
</organism>
<dbReference type="RefSeq" id="WP_252464514.1">
    <property type="nucleotide sequence ID" value="NZ_JALBWM010000007.1"/>
</dbReference>
<proteinExistence type="predicted"/>
<comment type="caution">
    <text evidence="2">The sequence shown here is derived from an EMBL/GenBank/DDBJ whole genome shotgun (WGS) entry which is preliminary data.</text>
</comment>
<reference evidence="2" key="1">
    <citation type="journal article" date="2022" name="Arch. Microbiol.">
        <title>Microbulbifer okhotskensis sp. nov., isolated from a deep bottom sediment of the Okhotsk Sea.</title>
        <authorList>
            <person name="Romanenko L."/>
            <person name="Kurilenko V."/>
            <person name="Otstavnykh N."/>
            <person name="Velansky P."/>
            <person name="Isaeva M."/>
            <person name="Mikhailov V."/>
        </authorList>
    </citation>
    <scope>NUCLEOTIDE SEQUENCE</scope>
    <source>
        <strain evidence="2">OS29</strain>
    </source>
</reference>
<sequence length="100" mass="11384">MKSRLLNFFIWLVVLAAAQVTLADAQQVQGLRSPTLSFCQARFYEEDEGRLYCNWAVNFRYACFVWWPTNKVIPAGAKLSEPEVVGKCGNGEPVVKLQHY</sequence>
<gene>
    <name evidence="2" type="ORF">MO867_03100</name>
</gene>
<dbReference type="AlphaFoldDB" id="A0A9X2EJB8"/>
<accession>A0A9X2EJB8</accession>
<evidence type="ECO:0000313" key="3">
    <source>
        <dbReference type="Proteomes" id="UP001139028"/>
    </source>
</evidence>
<feature type="chain" id="PRO_5040958525" evidence="1">
    <location>
        <begin position="26"/>
        <end position="100"/>
    </location>
</feature>
<name>A0A9X2EJB8_9GAMM</name>
<protein>
    <submittedName>
        <fullName evidence="2">Uncharacterized protein</fullName>
    </submittedName>
</protein>
<keyword evidence="3" id="KW-1185">Reference proteome</keyword>
<evidence type="ECO:0000256" key="1">
    <source>
        <dbReference type="SAM" id="SignalP"/>
    </source>
</evidence>